<evidence type="ECO:0000313" key="1">
    <source>
        <dbReference type="EMBL" id="PNR33498.1"/>
    </source>
</evidence>
<dbReference type="Gramene" id="Pp3c20_22230V3.1">
    <property type="protein sequence ID" value="PAC:32945209.CDS.1"/>
    <property type="gene ID" value="Pp3c20_22230"/>
</dbReference>
<dbReference type="GO" id="GO:0006952">
    <property type="term" value="P:defense response"/>
    <property type="evidence" value="ECO:0007669"/>
    <property type="project" value="InterPro"/>
</dbReference>
<dbReference type="Gene3D" id="3.40.50.300">
    <property type="entry name" value="P-loop containing nucleotide triphosphate hydrolases"/>
    <property type="match status" value="1"/>
</dbReference>
<dbReference type="SUPFAM" id="SSF52540">
    <property type="entry name" value="P-loop containing nucleoside triphosphate hydrolases"/>
    <property type="match status" value="1"/>
</dbReference>
<dbReference type="GO" id="GO:0043531">
    <property type="term" value="F:ADP binding"/>
    <property type="evidence" value="ECO:0007669"/>
    <property type="project" value="InterPro"/>
</dbReference>
<gene>
    <name evidence="1" type="ORF">PHYPA_025442</name>
</gene>
<protein>
    <submittedName>
        <fullName evidence="1 2">Uncharacterized protein</fullName>
    </submittedName>
</protein>
<accession>A0A2K1IW60</accession>
<dbReference type="PANTHER" id="PTHR11017">
    <property type="entry name" value="LEUCINE-RICH REPEAT-CONTAINING PROTEIN"/>
    <property type="match status" value="1"/>
</dbReference>
<evidence type="ECO:0000313" key="2">
    <source>
        <dbReference type="EnsemblPlants" id="PAC:32945209.CDS.1"/>
    </source>
</evidence>
<evidence type="ECO:0000313" key="3">
    <source>
        <dbReference type="Proteomes" id="UP000006727"/>
    </source>
</evidence>
<reference evidence="1 3" key="1">
    <citation type="journal article" date="2008" name="Science">
        <title>The Physcomitrella genome reveals evolutionary insights into the conquest of land by plants.</title>
        <authorList>
            <person name="Rensing S."/>
            <person name="Lang D."/>
            <person name="Zimmer A."/>
            <person name="Terry A."/>
            <person name="Salamov A."/>
            <person name="Shapiro H."/>
            <person name="Nishiyama T."/>
            <person name="Perroud P.-F."/>
            <person name="Lindquist E."/>
            <person name="Kamisugi Y."/>
            <person name="Tanahashi T."/>
            <person name="Sakakibara K."/>
            <person name="Fujita T."/>
            <person name="Oishi K."/>
            <person name="Shin-I T."/>
            <person name="Kuroki Y."/>
            <person name="Toyoda A."/>
            <person name="Suzuki Y."/>
            <person name="Hashimoto A."/>
            <person name="Yamaguchi K."/>
            <person name="Sugano A."/>
            <person name="Kohara Y."/>
            <person name="Fujiyama A."/>
            <person name="Anterola A."/>
            <person name="Aoki S."/>
            <person name="Ashton N."/>
            <person name="Barbazuk W.B."/>
            <person name="Barker E."/>
            <person name="Bennetzen J."/>
            <person name="Bezanilla M."/>
            <person name="Blankenship R."/>
            <person name="Cho S.H."/>
            <person name="Dutcher S."/>
            <person name="Estelle M."/>
            <person name="Fawcett J.A."/>
            <person name="Gundlach H."/>
            <person name="Hanada K."/>
            <person name="Heyl A."/>
            <person name="Hicks K.A."/>
            <person name="Hugh J."/>
            <person name="Lohr M."/>
            <person name="Mayer K."/>
            <person name="Melkozernov A."/>
            <person name="Murata T."/>
            <person name="Nelson D."/>
            <person name="Pils B."/>
            <person name="Prigge M."/>
            <person name="Reiss B."/>
            <person name="Renner T."/>
            <person name="Rombauts S."/>
            <person name="Rushton P."/>
            <person name="Sanderfoot A."/>
            <person name="Schween G."/>
            <person name="Shiu S.-H."/>
            <person name="Stueber K."/>
            <person name="Theodoulou F.L."/>
            <person name="Tu H."/>
            <person name="Van de Peer Y."/>
            <person name="Verrier P.J."/>
            <person name="Waters E."/>
            <person name="Wood A."/>
            <person name="Yang L."/>
            <person name="Cove D."/>
            <person name="Cuming A."/>
            <person name="Hasebe M."/>
            <person name="Lucas S."/>
            <person name="Mishler D.B."/>
            <person name="Reski R."/>
            <person name="Grigoriev I."/>
            <person name="Quatrano R.S."/>
            <person name="Boore J.L."/>
        </authorList>
    </citation>
    <scope>NUCLEOTIDE SEQUENCE [LARGE SCALE GENOMIC DNA]</scope>
    <source>
        <strain evidence="2 3">cv. Gransden 2004</strain>
    </source>
</reference>
<organism evidence="1">
    <name type="scientific">Physcomitrium patens</name>
    <name type="common">Spreading-leaved earth moss</name>
    <name type="synonym">Physcomitrella patens</name>
    <dbReference type="NCBI Taxonomy" id="3218"/>
    <lineage>
        <taxon>Eukaryota</taxon>
        <taxon>Viridiplantae</taxon>
        <taxon>Streptophyta</taxon>
        <taxon>Embryophyta</taxon>
        <taxon>Bryophyta</taxon>
        <taxon>Bryophytina</taxon>
        <taxon>Bryopsida</taxon>
        <taxon>Funariidae</taxon>
        <taxon>Funariales</taxon>
        <taxon>Funariaceae</taxon>
        <taxon>Physcomitrium</taxon>
    </lineage>
</organism>
<keyword evidence="3" id="KW-1185">Reference proteome</keyword>
<reference evidence="2" key="3">
    <citation type="submission" date="2020-12" db="UniProtKB">
        <authorList>
            <consortium name="EnsemblPlants"/>
        </authorList>
    </citation>
    <scope>IDENTIFICATION</scope>
</reference>
<proteinExistence type="predicted"/>
<name>A0A2K1IW60_PHYPA</name>
<dbReference type="Proteomes" id="UP000006727">
    <property type="component" value="Chromosome 20"/>
</dbReference>
<reference evidence="1 3" key="2">
    <citation type="journal article" date="2018" name="Plant J.">
        <title>The Physcomitrella patens chromosome-scale assembly reveals moss genome structure and evolution.</title>
        <authorList>
            <person name="Lang D."/>
            <person name="Ullrich K.K."/>
            <person name="Murat F."/>
            <person name="Fuchs J."/>
            <person name="Jenkins J."/>
            <person name="Haas F.B."/>
            <person name="Piednoel M."/>
            <person name="Gundlach H."/>
            <person name="Van Bel M."/>
            <person name="Meyberg R."/>
            <person name="Vives C."/>
            <person name="Morata J."/>
            <person name="Symeonidi A."/>
            <person name="Hiss M."/>
            <person name="Muchero W."/>
            <person name="Kamisugi Y."/>
            <person name="Saleh O."/>
            <person name="Blanc G."/>
            <person name="Decker E.L."/>
            <person name="van Gessel N."/>
            <person name="Grimwood J."/>
            <person name="Hayes R.D."/>
            <person name="Graham S.W."/>
            <person name="Gunter L.E."/>
            <person name="McDaniel S.F."/>
            <person name="Hoernstein S.N.W."/>
            <person name="Larsson A."/>
            <person name="Li F.W."/>
            <person name="Perroud P.F."/>
            <person name="Phillips J."/>
            <person name="Ranjan P."/>
            <person name="Rokshar D.S."/>
            <person name="Rothfels C.J."/>
            <person name="Schneider L."/>
            <person name="Shu S."/>
            <person name="Stevenson D.W."/>
            <person name="Thummler F."/>
            <person name="Tillich M."/>
            <person name="Villarreal Aguilar J.C."/>
            <person name="Widiez T."/>
            <person name="Wong G.K."/>
            <person name="Wymore A."/>
            <person name="Zhang Y."/>
            <person name="Zimmer A.D."/>
            <person name="Quatrano R.S."/>
            <person name="Mayer K.F.X."/>
            <person name="Goodstein D."/>
            <person name="Casacuberta J.M."/>
            <person name="Vandepoele K."/>
            <person name="Reski R."/>
            <person name="Cuming A.C."/>
            <person name="Tuskan G.A."/>
            <person name="Maumus F."/>
            <person name="Salse J."/>
            <person name="Schmutz J."/>
            <person name="Rensing S.A."/>
        </authorList>
    </citation>
    <scope>NUCLEOTIDE SEQUENCE [LARGE SCALE GENOMIC DNA]</scope>
    <source>
        <strain evidence="2 3">cv. Gransden 2004</strain>
    </source>
</reference>
<dbReference type="EMBL" id="ABEU02000020">
    <property type="protein sequence ID" value="PNR33498.1"/>
    <property type="molecule type" value="Genomic_DNA"/>
</dbReference>
<dbReference type="AlphaFoldDB" id="A0A2K1IW60"/>
<dbReference type="InterPro" id="IPR027417">
    <property type="entry name" value="P-loop_NTPase"/>
</dbReference>
<dbReference type="PRINTS" id="PR00364">
    <property type="entry name" value="DISEASERSIST"/>
</dbReference>
<dbReference type="InParanoid" id="A0A2K1IW60"/>
<dbReference type="EnsemblPlants" id="Pp3c20_22230V3.1">
    <property type="protein sequence ID" value="PAC:32945209.CDS.1"/>
    <property type="gene ID" value="Pp3c20_22230"/>
</dbReference>
<dbReference type="PANTHER" id="PTHR11017:SF385">
    <property type="entry name" value="DISEASE RESISTANCE PROTEIN (TIR-NBS-LRR CLASS)-RELATED"/>
    <property type="match status" value="1"/>
</dbReference>
<sequence length="119" mass="13676">MLKNLQKRKKILTVLDDVRSDSQLNEVLGFDKFKDDDGNKLIATSRIWSSLEQHISMLGRMDIEKIDTIKSMELFFMYAFSTTGANLLYLKDVIEKIVKSCSGLPLSLEVMRTYLHGNQ</sequence>
<dbReference type="InterPro" id="IPR044974">
    <property type="entry name" value="Disease_R_plants"/>
</dbReference>